<evidence type="ECO:0000313" key="2">
    <source>
        <dbReference type="EMBL" id="RNA32826.1"/>
    </source>
</evidence>
<dbReference type="Proteomes" id="UP000276133">
    <property type="component" value="Unassembled WGS sequence"/>
</dbReference>
<proteinExistence type="predicted"/>
<dbReference type="AlphaFoldDB" id="A0A3M7SAI4"/>
<feature type="non-terminal residue" evidence="2">
    <location>
        <position position="62"/>
    </location>
</feature>
<comment type="caution">
    <text evidence="2">The sequence shown here is derived from an EMBL/GenBank/DDBJ whole genome shotgun (WGS) entry which is preliminary data.</text>
</comment>
<keyword evidence="3" id="KW-1185">Reference proteome</keyword>
<feature type="transmembrane region" description="Helical" evidence="1">
    <location>
        <begin position="40"/>
        <end position="61"/>
    </location>
</feature>
<keyword evidence="1" id="KW-0472">Membrane</keyword>
<name>A0A3M7SAI4_BRAPC</name>
<organism evidence="2 3">
    <name type="scientific">Brachionus plicatilis</name>
    <name type="common">Marine rotifer</name>
    <name type="synonym">Brachionus muelleri</name>
    <dbReference type="NCBI Taxonomy" id="10195"/>
    <lineage>
        <taxon>Eukaryota</taxon>
        <taxon>Metazoa</taxon>
        <taxon>Spiralia</taxon>
        <taxon>Gnathifera</taxon>
        <taxon>Rotifera</taxon>
        <taxon>Eurotatoria</taxon>
        <taxon>Monogononta</taxon>
        <taxon>Pseudotrocha</taxon>
        <taxon>Ploima</taxon>
        <taxon>Brachionidae</taxon>
        <taxon>Brachionus</taxon>
    </lineage>
</organism>
<evidence type="ECO:0000256" key="1">
    <source>
        <dbReference type="SAM" id="Phobius"/>
    </source>
</evidence>
<protein>
    <submittedName>
        <fullName evidence="2">Sodium calcium exchanger 1-like</fullName>
    </submittedName>
</protein>
<dbReference type="STRING" id="10195.A0A3M7SAI4"/>
<dbReference type="EMBL" id="REGN01001741">
    <property type="protein sequence ID" value="RNA32826.1"/>
    <property type="molecule type" value="Genomic_DNA"/>
</dbReference>
<sequence>MYNLTANSSQACDTSASYCKPGVMLAVWQPQDGVSIGDTIARACVYALALAYMFLGVSIIAD</sequence>
<evidence type="ECO:0000313" key="3">
    <source>
        <dbReference type="Proteomes" id="UP000276133"/>
    </source>
</evidence>
<gene>
    <name evidence="2" type="ORF">BpHYR1_030690</name>
</gene>
<reference evidence="2 3" key="1">
    <citation type="journal article" date="2018" name="Sci. Rep.">
        <title>Genomic signatures of local adaptation to the degree of environmental predictability in rotifers.</title>
        <authorList>
            <person name="Franch-Gras L."/>
            <person name="Hahn C."/>
            <person name="Garcia-Roger E.M."/>
            <person name="Carmona M.J."/>
            <person name="Serra M."/>
            <person name="Gomez A."/>
        </authorList>
    </citation>
    <scope>NUCLEOTIDE SEQUENCE [LARGE SCALE GENOMIC DNA]</scope>
    <source>
        <strain evidence="2">HYR1</strain>
    </source>
</reference>
<accession>A0A3M7SAI4</accession>
<keyword evidence="1" id="KW-0812">Transmembrane</keyword>
<dbReference type="OrthoDB" id="418484at2759"/>
<keyword evidence="1" id="KW-1133">Transmembrane helix</keyword>